<dbReference type="InterPro" id="IPR018314">
    <property type="entry name" value="RsmB/NOL1/NOP2-like_CS"/>
</dbReference>
<evidence type="ECO:0000256" key="8">
    <source>
        <dbReference type="ARBA" id="ARBA00022694"/>
    </source>
</evidence>
<keyword evidence="7 11" id="KW-0949">S-adenosyl-L-methionine</keyword>
<gene>
    <name evidence="15" type="ORF">OAory_01076580</name>
</gene>
<dbReference type="EMBL" id="MKZY01000003">
    <property type="protein sequence ID" value="OOO11188.1"/>
    <property type="molecule type" value="Genomic_DNA"/>
</dbReference>
<sequence>MADMRCFAVEDGSWELPPPYESISSSGGADGDPTRNNLATPVVFPISNASFPELSPTNDGRVDVHIGPRFSRNLEWLMGNEAGEAPSQTGREAAPSVPCPAWDLHLNIVIQVFVRTADLEFYPIGGDPVELMSYMVRNPGLIPSIKSLRAGDIQRKRASMAEILDGCWRSCIEPDPYDKAPFVADAIIANPPSFAHIHCAQALGIPVHLMFTMPWTSTRAFHHPLANLKYSGNDPSLGNLVSYHFVEWLTWQGLGDLINAWRKNVLGIDPVPTTEGPNLVEALNVPFTYCWSPALIPKPKDWASHIDVCGFFFRDPPAYEPPAELDVFLRAGPPPVYIGFGSIVIEDVEKTLSILLNAIQETGVRAIISCGWSNLERRETPNVHYIGDCPHEWLFQHVAAVVHHGGAGTTACGLRNGKPTTVVPFFGDQPFWGNMIAAMGAGPEPIPHKNLTARKLADAITYCLTPQAVAVARGIADRMRQECGVRAAVDSFHAHLPRRKMQCDLIPSEPAVWYFKTGRRTVKLSKVAARTLKHQGRIHGKHLKLYQTKPFTIDIRRWDPFTAISSASLSTLTGMADATAGIFIDPYKEYKRLRKSDRNRDASNPATVSHPQLATPETSSTAESALITRTHSSSDILDTECSSDDPDYARQMAIAAATSLGIFLGRSSRGALVDLPLAAVEGMRAVPRLYGEKVRLHDPVRDWKSGAGVAWSTFSHGLYEGVTDIFVHTYQGKKKQGAIGVAKGLTKGLVSLTVKTGAATVGLIAYPNQGIYRSLMSTVRKRPAKRIEQARWTEAEWITRAEGAIVSTLALAGPAFASPACKVTPLDPSWPSNSDWASLNASIDGGLLRTVPVASSCWPGNPFGSSVSCGNVKSNWTNGMWLSTFPESIDYPIYANNSCLPPNAPGYVEGRGCTTGGLPEYIVNATTEEQIATAMQWASERNIRIVVKGTGHDLNGRSSGAFALSIWTHNLRKLERNKSWLLPSKNTSEDVFIVGSGQQWGNVLNKALEHGRVVTTGQDPSVGLGGYIQGGGHGPLSRTYGLASSHVLQMRVVTTEGKILVANDAENQDLFWALRGGGPGLYGVVTEYVIRHHPAPSSVTMGNLLIAPKGSSNRSAELSWDAAVTHLSVLPDLMDAGLAGACMLATGQNAMTFASLSEPTTGAVIKQVFWSFNSTPSAMEALVNPILSNITHTAGGTNSLSISFSASQSNYSSFFSAISGSDAAGGQSAVSSRLLGRAEVLDTPRHKRRAYLKIAMRAQNETAGTYATIGLQGGPGVRNTQQEEWGALLPAWRSAYLHFISNGATVDPVAAGSPKKALENAAHFNEAKERMWREWSPNSGAYINEANPFTSNFKQDFYGSNYDRLAEIKAKYDPSESLFVLSGVGSDKWQYDLDTGKLCKAKQGLFTGLNMDIGIGQGGRGGGGQRQNWTDIPKTNEKFERFYNEQGFIPEEEREVFWEYLRRDLPNSFRFTGSRGHALAVQERLKEFYIPEITSIKYEGNFVEPPRPVSWYPDQLAWSMTTPKQVVRRFAPFANFQKFLVAETAVGSISRQEVVSMIPPLLLDVKPGMTVLDMCAAPGSKSAQLMEMIHAGEEESMSQASKQVKEGTAGPEPLGPEGLNDDGRTTGLLIANDTDYKRAHMLIHQMKRLSSPNLIVTNHDATMYPSIKLPSPPGPSGKVQNKYLKFDRILADVPCTGDGTPRKNIGVWKEWTPGNALGLYATQVRILVRALQMLKVGGRVVYSTCSMNPVENEAVVASAIERCGGAANVRIVDCSNELPGLKRVPGLKTWKVMDRDTRMWNTWEEIEEHRASQGISGLGRVAAGMFPPTGENADLPLERCIRIYPHLQDTGGFFITVLEKQSEIRAKPEDSSKVIPKGTVAALTEELEFKQKNGNGQPLEKIDALDDMVTPNEDAAEEAQKNATVAEATHQPPYSATNQMSPAKRDAESMEDEVPSKRTKLDDGSEVVVGDRPVHQPAPVIEPDNMDTSDTTSTPAPPQQTTSATQAPPPQKRKPGQPIEEPFKYLDPNHEELPPIFEFYEGSDRFPRDRFMVRNAQAIPARTIYYTSALARDILTANEGQGMKIVHCGVKMFVKQDVQRPGVCPWRIQTDGLRVLEPWLGPGRAVTLKRKETLRRLLVEMFPKVNDDGWKELGEIGERVRDIPMGCSVLHIEPDTSETGFSERMVLPLWRSLHSVNLMLPKEERRAMLLRIFNDDTPLVNITAKRANADTDADNTPAAAPAEVEEEAVKHENEVLGQDEQEHAESRETWQKVGDEEDRFNTTV</sequence>
<feature type="compositionally biased region" description="Basic and acidic residues" evidence="12">
    <location>
        <begin position="2247"/>
        <end position="2274"/>
    </location>
</feature>
<dbReference type="InterPro" id="IPR036318">
    <property type="entry name" value="FAD-bd_PCMH-like_sf"/>
</dbReference>
<dbReference type="eggNOG" id="KOG2198">
    <property type="taxonomic scope" value="Eukaryota"/>
</dbReference>
<dbReference type="GO" id="GO:0016906">
    <property type="term" value="F:sterol 3-beta-glucosyltransferase activity"/>
    <property type="evidence" value="ECO:0007669"/>
    <property type="project" value="UniProtKB-ARBA"/>
</dbReference>
<organism evidence="15 16">
    <name type="scientific">Aspergillus oryzae</name>
    <name type="common">Yellow koji mold</name>
    <dbReference type="NCBI Taxonomy" id="5062"/>
    <lineage>
        <taxon>Eukaryota</taxon>
        <taxon>Fungi</taxon>
        <taxon>Dikarya</taxon>
        <taxon>Ascomycota</taxon>
        <taxon>Pezizomycotina</taxon>
        <taxon>Eurotiomycetes</taxon>
        <taxon>Eurotiomycetidae</taxon>
        <taxon>Eurotiales</taxon>
        <taxon>Aspergillaceae</taxon>
        <taxon>Aspergillus</taxon>
        <taxon>Aspergillus subgen. Circumdati</taxon>
    </lineage>
</organism>
<dbReference type="GO" id="GO:0005737">
    <property type="term" value="C:cytoplasm"/>
    <property type="evidence" value="ECO:0007669"/>
    <property type="project" value="TreeGrafter"/>
</dbReference>
<feature type="compositionally biased region" description="Polar residues" evidence="12">
    <location>
        <begin position="1932"/>
        <end position="1941"/>
    </location>
</feature>
<comment type="similarity">
    <text evidence="3 11">Belongs to the class I-like SAM-binding methyltransferase superfamily. RsmB/NOP family.</text>
</comment>
<feature type="compositionally biased region" description="Low complexity" evidence="12">
    <location>
        <begin position="1988"/>
        <end position="2006"/>
    </location>
</feature>
<evidence type="ECO:0000256" key="7">
    <source>
        <dbReference type="ARBA" id="ARBA00022691"/>
    </source>
</evidence>
<dbReference type="SUPFAM" id="SSF53756">
    <property type="entry name" value="UDP-Glycosyltransferase/glycogen phosphorylase"/>
    <property type="match status" value="1"/>
</dbReference>
<dbReference type="Pfam" id="PF25376">
    <property type="entry name" value="Pre-PUA_NSUN2"/>
    <property type="match status" value="1"/>
</dbReference>
<dbReference type="InterPro" id="IPR002213">
    <property type="entry name" value="UDP_glucos_trans"/>
</dbReference>
<dbReference type="Gene3D" id="3.30.465.10">
    <property type="match status" value="1"/>
</dbReference>
<evidence type="ECO:0000259" key="14">
    <source>
        <dbReference type="PROSITE" id="PS51686"/>
    </source>
</evidence>
<keyword evidence="5 11" id="KW-0489">Methyltransferase</keyword>
<dbReference type="GO" id="GO:0000049">
    <property type="term" value="F:tRNA binding"/>
    <property type="evidence" value="ECO:0007669"/>
    <property type="project" value="UniProtKB-KW"/>
</dbReference>
<dbReference type="InterPro" id="IPR057285">
    <property type="entry name" value="Pre-PUA_NSUN2"/>
</dbReference>
<comment type="caution">
    <text evidence="15">The sequence shown here is derived from an EMBL/GenBank/DDBJ whole genome shotgun (WGS) entry which is preliminary data.</text>
</comment>
<keyword evidence="9 11" id="KW-0694">RNA-binding</keyword>
<evidence type="ECO:0000259" key="13">
    <source>
        <dbReference type="PROSITE" id="PS51387"/>
    </source>
</evidence>
<proteinExistence type="inferred from homology"/>
<feature type="domain" description="FAD-binding PCMH-type" evidence="13">
    <location>
        <begin position="915"/>
        <end position="1095"/>
    </location>
</feature>
<keyword evidence="6 11" id="KW-0808">Transferase</keyword>
<feature type="binding site" evidence="11">
    <location>
        <begin position="1575"/>
        <end position="1581"/>
    </location>
    <ligand>
        <name>S-adenosyl-L-methionine</name>
        <dbReference type="ChEBI" id="CHEBI:59789"/>
    </ligand>
</feature>
<dbReference type="Pfam" id="PF25378">
    <property type="entry name" value="PUA_NSUN2"/>
    <property type="match status" value="1"/>
</dbReference>
<accession>A0A1S9DQ22</accession>
<dbReference type="InterPro" id="IPR023270">
    <property type="entry name" value="RCMT_NCL1"/>
</dbReference>
<dbReference type="InterPro" id="IPR049560">
    <property type="entry name" value="MeTrfase_RsmB-F_NOP2_cat"/>
</dbReference>
<dbReference type="InterPro" id="IPR057286">
    <property type="entry name" value="PUA_NSUN2"/>
</dbReference>
<dbReference type="InterPro" id="IPR012951">
    <property type="entry name" value="BBE"/>
</dbReference>
<dbReference type="VEuPathDB" id="FungiDB:AO090012000442"/>
<dbReference type="GO" id="GO:0016491">
    <property type="term" value="F:oxidoreductase activity"/>
    <property type="evidence" value="ECO:0007669"/>
    <property type="project" value="InterPro"/>
</dbReference>
<feature type="region of interest" description="Disordered" evidence="12">
    <location>
        <begin position="1913"/>
        <end position="2026"/>
    </location>
</feature>
<feature type="region of interest" description="Disordered" evidence="12">
    <location>
        <begin position="596"/>
        <end position="623"/>
    </location>
</feature>
<feature type="domain" description="SAM-dependent MTase RsmB/NOP-type" evidence="14">
    <location>
        <begin position="1457"/>
        <end position="1861"/>
    </location>
</feature>
<comment type="similarity">
    <text evidence="2">Belongs to the oxygen-dependent FAD-linked oxidoreductase family.</text>
</comment>
<dbReference type="Pfam" id="PF08031">
    <property type="entry name" value="BBE"/>
    <property type="match status" value="1"/>
</dbReference>
<feature type="binding site" evidence="11">
    <location>
        <position position="1633"/>
    </location>
    <ligand>
        <name>S-adenosyl-L-methionine</name>
        <dbReference type="ChEBI" id="CHEBI:59789"/>
    </ligand>
</feature>
<dbReference type="OrthoDB" id="6093671at2759"/>
<evidence type="ECO:0000256" key="2">
    <source>
        <dbReference type="ARBA" id="ARBA00005466"/>
    </source>
</evidence>
<keyword evidence="8" id="KW-0819">tRNA processing</keyword>
<evidence type="ECO:0000256" key="6">
    <source>
        <dbReference type="ARBA" id="ARBA00022679"/>
    </source>
</evidence>
<dbReference type="PANTHER" id="PTHR22808:SF1">
    <property type="entry name" value="RNA CYTOSINE-C(5)-METHYLTRANSFERASE NSUN2-RELATED"/>
    <property type="match status" value="1"/>
</dbReference>
<dbReference type="Pfam" id="PF01565">
    <property type="entry name" value="FAD_binding_4"/>
    <property type="match status" value="1"/>
</dbReference>
<keyword evidence="4" id="KW-0820">tRNA-binding</keyword>
<dbReference type="PROSITE" id="PS51686">
    <property type="entry name" value="SAM_MT_RSMB_NOP"/>
    <property type="match status" value="1"/>
</dbReference>
<dbReference type="Gene3D" id="3.40.462.20">
    <property type="match status" value="1"/>
</dbReference>
<dbReference type="InterPro" id="IPR023267">
    <property type="entry name" value="RCMT"/>
</dbReference>
<evidence type="ECO:0000256" key="9">
    <source>
        <dbReference type="ARBA" id="ARBA00022884"/>
    </source>
</evidence>
<dbReference type="PROSITE" id="PS01153">
    <property type="entry name" value="NOL1_NOP2_SUN"/>
    <property type="match status" value="1"/>
</dbReference>
<dbReference type="PRINTS" id="PR02008">
    <property type="entry name" value="RCMTFAMILY"/>
</dbReference>
<evidence type="ECO:0000256" key="11">
    <source>
        <dbReference type="PROSITE-ProRule" id="PRU01023"/>
    </source>
</evidence>
<evidence type="ECO:0000256" key="1">
    <source>
        <dbReference type="ARBA" id="ARBA00004123"/>
    </source>
</evidence>
<feature type="compositionally biased region" description="Basic and acidic residues" evidence="12">
    <location>
        <begin position="1943"/>
        <end position="1963"/>
    </location>
</feature>
<dbReference type="PANTHER" id="PTHR22808">
    <property type="entry name" value="NCL1 YEAST -RELATED NOL1/NOP2/FMU SUN DOMAIN-CONTAINING"/>
    <property type="match status" value="1"/>
</dbReference>
<dbReference type="Pfam" id="PF01189">
    <property type="entry name" value="Methyltr_RsmB-F"/>
    <property type="match status" value="1"/>
</dbReference>
<dbReference type="FunFam" id="3.40.50.2000:FF:000009">
    <property type="entry name" value="Sterol 3-beta-glucosyltransferase UGT80A2"/>
    <property type="match status" value="1"/>
</dbReference>
<feature type="binding site" evidence="11">
    <location>
        <position position="1692"/>
    </location>
    <ligand>
        <name>S-adenosyl-L-methionine</name>
        <dbReference type="ChEBI" id="CHEBI:59789"/>
    </ligand>
</feature>
<dbReference type="GO" id="GO:0005634">
    <property type="term" value="C:nucleus"/>
    <property type="evidence" value="ECO:0007669"/>
    <property type="project" value="UniProtKB-SubCell"/>
</dbReference>
<evidence type="ECO:0000313" key="16">
    <source>
        <dbReference type="Proteomes" id="UP000190312"/>
    </source>
</evidence>
<dbReference type="GO" id="GO:0071949">
    <property type="term" value="F:FAD binding"/>
    <property type="evidence" value="ECO:0007669"/>
    <property type="project" value="InterPro"/>
</dbReference>
<dbReference type="CDD" id="cd03784">
    <property type="entry name" value="GT1_Gtf-like"/>
    <property type="match status" value="1"/>
</dbReference>
<reference evidence="15 16" key="1">
    <citation type="submission" date="2016-10" db="EMBL/GenBank/DDBJ databases">
        <title>Genome sequencing of Aspergillus oryzae BCC7051.</title>
        <authorList>
            <person name="Thammarongtham C."/>
            <person name="Vorapreeda T."/>
            <person name="Nookaew I."/>
            <person name="Srisuk T."/>
            <person name="Land M."/>
            <person name="Jeennor S."/>
            <person name="Laoteng K."/>
        </authorList>
    </citation>
    <scope>NUCLEOTIDE SEQUENCE [LARGE SCALE GENOMIC DNA]</scope>
    <source>
        <strain evidence="15 16">BCC7051</strain>
    </source>
</reference>
<dbReference type="GO" id="GO:0016428">
    <property type="term" value="F:tRNA (cytidine-5-)-methyltransferase activity"/>
    <property type="evidence" value="ECO:0007669"/>
    <property type="project" value="InterPro"/>
</dbReference>
<protein>
    <submittedName>
        <fullName evidence="15">Fmu (Sun) domain protein</fullName>
    </submittedName>
</protein>
<feature type="binding site" evidence="11">
    <location>
        <position position="1660"/>
    </location>
    <ligand>
        <name>S-adenosyl-L-methionine</name>
        <dbReference type="ChEBI" id="CHEBI:59789"/>
    </ligand>
</feature>
<dbReference type="Proteomes" id="UP000190312">
    <property type="component" value="Unassembled WGS sequence"/>
</dbReference>
<evidence type="ECO:0000256" key="5">
    <source>
        <dbReference type="ARBA" id="ARBA00022603"/>
    </source>
</evidence>
<dbReference type="InterPro" id="IPR029063">
    <property type="entry name" value="SAM-dependent_MTases_sf"/>
</dbReference>
<evidence type="ECO:0000256" key="10">
    <source>
        <dbReference type="ARBA" id="ARBA00023242"/>
    </source>
</evidence>
<feature type="region of interest" description="Disordered" evidence="12">
    <location>
        <begin position="1593"/>
        <end position="1623"/>
    </location>
</feature>
<keyword evidence="10" id="KW-0539">Nucleus</keyword>
<dbReference type="Gene3D" id="3.40.50.2000">
    <property type="entry name" value="Glycogen Phosphorylase B"/>
    <property type="match status" value="2"/>
</dbReference>
<dbReference type="SUPFAM" id="SSF56176">
    <property type="entry name" value="FAD-binding/transporter-associated domain-like"/>
    <property type="match status" value="1"/>
</dbReference>
<dbReference type="InterPro" id="IPR016166">
    <property type="entry name" value="FAD-bd_PCMH"/>
</dbReference>
<name>A0A1S9DQ22_ASPOZ</name>
<comment type="subcellular location">
    <subcellularLocation>
        <location evidence="1">Nucleus</location>
    </subcellularLocation>
</comment>
<dbReference type="InterPro" id="IPR016169">
    <property type="entry name" value="FAD-bd_PCMH_sub2"/>
</dbReference>
<dbReference type="PROSITE" id="PS51387">
    <property type="entry name" value="FAD_PCMH"/>
    <property type="match status" value="1"/>
</dbReference>
<evidence type="ECO:0000256" key="3">
    <source>
        <dbReference type="ARBA" id="ARBA00007494"/>
    </source>
</evidence>
<evidence type="ECO:0000256" key="12">
    <source>
        <dbReference type="SAM" id="MobiDB-lite"/>
    </source>
</evidence>
<dbReference type="VEuPathDB" id="FungiDB:AO090020000212"/>
<dbReference type="Gene3D" id="3.40.50.150">
    <property type="entry name" value="Vaccinia Virus protein VP39"/>
    <property type="match status" value="1"/>
</dbReference>
<evidence type="ECO:0000313" key="15">
    <source>
        <dbReference type="EMBL" id="OOO11188.1"/>
    </source>
</evidence>
<evidence type="ECO:0000256" key="4">
    <source>
        <dbReference type="ARBA" id="ARBA00022555"/>
    </source>
</evidence>
<dbReference type="InterPro" id="IPR010610">
    <property type="entry name" value="EryCIII-like_C"/>
</dbReference>
<feature type="compositionally biased region" description="Polar residues" evidence="12">
    <location>
        <begin position="602"/>
        <end position="623"/>
    </location>
</feature>
<feature type="region of interest" description="Disordered" evidence="12">
    <location>
        <begin position="2228"/>
        <end position="2284"/>
    </location>
</feature>
<feature type="active site" description="Nucleophile" evidence="11">
    <location>
        <position position="1745"/>
    </location>
</feature>
<dbReference type="SUPFAM" id="SSF53335">
    <property type="entry name" value="S-adenosyl-L-methionine-dependent methyltransferases"/>
    <property type="match status" value="1"/>
</dbReference>
<dbReference type="VEuPathDB" id="FungiDB:AO090012000444"/>
<dbReference type="GO" id="GO:0030488">
    <property type="term" value="P:tRNA methylation"/>
    <property type="evidence" value="ECO:0007669"/>
    <property type="project" value="UniProtKB-ARBA"/>
</dbReference>
<dbReference type="InterPro" id="IPR001678">
    <property type="entry name" value="MeTrfase_RsmB-F_NOP2_dom"/>
</dbReference>
<dbReference type="Pfam" id="PF06722">
    <property type="entry name" value="EryCIII-like_C"/>
    <property type="match status" value="1"/>
</dbReference>
<dbReference type="PRINTS" id="PR02011">
    <property type="entry name" value="RCMTNCL1"/>
</dbReference>
<dbReference type="InterPro" id="IPR006094">
    <property type="entry name" value="Oxid_FAD_bind_N"/>
</dbReference>